<sequence>MNIPSDLKYTKDHEWVKIEGDVVTVGITDFAQGELGDIVYVEVETLDETLEAEEIFGTVEAVKTVSDLFLPVSGEIIEFNEALEDQPETVNTDPYGDGWMIKVKCSDVSQFDNLMSAEDYKALIGA</sequence>
<evidence type="ECO:0000256" key="2">
    <source>
        <dbReference type="ARBA" id="ARBA00022823"/>
    </source>
</evidence>
<dbReference type="InterPro" id="IPR000089">
    <property type="entry name" value="Biotin_lipoyl"/>
</dbReference>
<dbReference type="InterPro" id="IPR033753">
    <property type="entry name" value="GCV_H/Fam206"/>
</dbReference>
<gene>
    <name evidence="3 5" type="primary">gcvH</name>
    <name evidence="5" type="ORF">GCM10009431_00240</name>
</gene>
<dbReference type="PROSITE" id="PS00189">
    <property type="entry name" value="LIPOYL"/>
    <property type="match status" value="1"/>
</dbReference>
<keyword evidence="6" id="KW-1185">Reference proteome</keyword>
<dbReference type="InterPro" id="IPR002930">
    <property type="entry name" value="GCV_H"/>
</dbReference>
<comment type="similarity">
    <text evidence="1 3">Belongs to the GcvH family.</text>
</comment>
<dbReference type="PANTHER" id="PTHR11715">
    <property type="entry name" value="GLYCINE CLEAVAGE SYSTEM H PROTEIN"/>
    <property type="match status" value="1"/>
</dbReference>
<comment type="cofactor">
    <cofactor evidence="3">
        <name>(R)-lipoate</name>
        <dbReference type="ChEBI" id="CHEBI:83088"/>
    </cofactor>
    <text evidence="3">Binds 1 lipoyl cofactor covalently.</text>
</comment>
<accession>A0ABN1JC81</accession>
<dbReference type="CDD" id="cd06848">
    <property type="entry name" value="GCS_H"/>
    <property type="match status" value="1"/>
</dbReference>
<dbReference type="PROSITE" id="PS50968">
    <property type="entry name" value="BIOTINYL_LIPOYL"/>
    <property type="match status" value="1"/>
</dbReference>
<comment type="caution">
    <text evidence="5">The sequence shown here is derived from an EMBL/GenBank/DDBJ whole genome shotgun (WGS) entry which is preliminary data.</text>
</comment>
<dbReference type="RefSeq" id="WP_343795044.1">
    <property type="nucleotide sequence ID" value="NZ_BAAAGF010000001.1"/>
</dbReference>
<proteinExistence type="inferred from homology"/>
<comment type="subunit">
    <text evidence="3">The glycine cleavage system is composed of four proteins: P, T, L and H.</text>
</comment>
<dbReference type="PANTHER" id="PTHR11715:SF3">
    <property type="entry name" value="GLYCINE CLEAVAGE SYSTEM H PROTEIN-RELATED"/>
    <property type="match status" value="1"/>
</dbReference>
<dbReference type="InterPro" id="IPR011053">
    <property type="entry name" value="Single_hybrid_motif"/>
</dbReference>
<evidence type="ECO:0000313" key="6">
    <source>
        <dbReference type="Proteomes" id="UP001500736"/>
    </source>
</evidence>
<dbReference type="NCBIfam" id="NF002270">
    <property type="entry name" value="PRK01202.1"/>
    <property type="match status" value="1"/>
</dbReference>
<dbReference type="InterPro" id="IPR003016">
    <property type="entry name" value="2-oxoA_DH_lipoyl-BS"/>
</dbReference>
<dbReference type="HAMAP" id="MF_00272">
    <property type="entry name" value="GcvH"/>
    <property type="match status" value="1"/>
</dbReference>
<dbReference type="Gene3D" id="2.40.50.100">
    <property type="match status" value="1"/>
</dbReference>
<dbReference type="Proteomes" id="UP001500736">
    <property type="component" value="Unassembled WGS sequence"/>
</dbReference>
<evidence type="ECO:0000256" key="1">
    <source>
        <dbReference type="ARBA" id="ARBA00009249"/>
    </source>
</evidence>
<feature type="modified residue" description="N6-lipoyllysine" evidence="3">
    <location>
        <position position="63"/>
    </location>
</feature>
<protein>
    <recommendedName>
        <fullName evidence="3">Glycine cleavage system H protein</fullName>
    </recommendedName>
</protein>
<dbReference type="NCBIfam" id="TIGR00527">
    <property type="entry name" value="gcvH"/>
    <property type="match status" value="1"/>
</dbReference>
<evidence type="ECO:0000259" key="4">
    <source>
        <dbReference type="PROSITE" id="PS50968"/>
    </source>
</evidence>
<evidence type="ECO:0000256" key="3">
    <source>
        <dbReference type="HAMAP-Rule" id="MF_00272"/>
    </source>
</evidence>
<dbReference type="EMBL" id="BAAAGF010000001">
    <property type="protein sequence ID" value="GAA0735357.1"/>
    <property type="molecule type" value="Genomic_DNA"/>
</dbReference>
<dbReference type="SUPFAM" id="SSF51230">
    <property type="entry name" value="Single hybrid motif"/>
    <property type="match status" value="1"/>
</dbReference>
<dbReference type="Pfam" id="PF01597">
    <property type="entry name" value="GCV_H"/>
    <property type="match status" value="1"/>
</dbReference>
<dbReference type="InterPro" id="IPR017453">
    <property type="entry name" value="GCV_H_sub"/>
</dbReference>
<comment type="function">
    <text evidence="3">The glycine cleavage system catalyzes the degradation of glycine. The H protein shuttles the methylamine group of glycine from the P protein to the T protein.</text>
</comment>
<organism evidence="5 6">
    <name type="scientific">Gaetbulibacter jejuensis</name>
    <dbReference type="NCBI Taxonomy" id="584607"/>
    <lineage>
        <taxon>Bacteria</taxon>
        <taxon>Pseudomonadati</taxon>
        <taxon>Bacteroidota</taxon>
        <taxon>Flavobacteriia</taxon>
        <taxon>Flavobacteriales</taxon>
        <taxon>Flavobacteriaceae</taxon>
        <taxon>Gaetbulibacter</taxon>
    </lineage>
</organism>
<keyword evidence="2 3" id="KW-0450">Lipoyl</keyword>
<feature type="domain" description="Lipoyl-binding" evidence="4">
    <location>
        <begin position="22"/>
        <end position="104"/>
    </location>
</feature>
<evidence type="ECO:0000313" key="5">
    <source>
        <dbReference type="EMBL" id="GAA0735357.1"/>
    </source>
</evidence>
<name>A0ABN1JC81_9FLAO</name>
<reference evidence="5 6" key="1">
    <citation type="journal article" date="2019" name="Int. J. Syst. Evol. Microbiol.">
        <title>The Global Catalogue of Microorganisms (GCM) 10K type strain sequencing project: providing services to taxonomists for standard genome sequencing and annotation.</title>
        <authorList>
            <consortium name="The Broad Institute Genomics Platform"/>
            <consortium name="The Broad Institute Genome Sequencing Center for Infectious Disease"/>
            <person name="Wu L."/>
            <person name="Ma J."/>
        </authorList>
    </citation>
    <scope>NUCLEOTIDE SEQUENCE [LARGE SCALE GENOMIC DNA]</scope>
    <source>
        <strain evidence="5 6">JCM 15976</strain>
    </source>
</reference>